<dbReference type="Pfam" id="PF01551">
    <property type="entry name" value="Peptidase_M23"/>
    <property type="match status" value="1"/>
</dbReference>
<feature type="coiled-coil region" evidence="2">
    <location>
        <begin position="60"/>
        <end position="108"/>
    </location>
</feature>
<evidence type="ECO:0000256" key="3">
    <source>
        <dbReference type="SAM" id="MobiDB-lite"/>
    </source>
</evidence>
<evidence type="ECO:0000256" key="1">
    <source>
        <dbReference type="ARBA" id="ARBA00022729"/>
    </source>
</evidence>
<keyword evidence="7" id="KW-1185">Reference proteome</keyword>
<dbReference type="Gene3D" id="2.70.70.10">
    <property type="entry name" value="Glucose Permease (Domain IIA)"/>
    <property type="match status" value="1"/>
</dbReference>
<dbReference type="RefSeq" id="WP_230056035.1">
    <property type="nucleotide sequence ID" value="NZ_CAJHOE010000001.1"/>
</dbReference>
<evidence type="ECO:0000256" key="4">
    <source>
        <dbReference type="SAM" id="SignalP"/>
    </source>
</evidence>
<evidence type="ECO:0000259" key="5">
    <source>
        <dbReference type="Pfam" id="PF01551"/>
    </source>
</evidence>
<feature type="domain" description="M23ase beta-sheet core" evidence="5">
    <location>
        <begin position="326"/>
        <end position="405"/>
    </location>
</feature>
<keyword evidence="1 4" id="KW-0732">Signal</keyword>
<dbReference type="PANTHER" id="PTHR21666">
    <property type="entry name" value="PEPTIDASE-RELATED"/>
    <property type="match status" value="1"/>
</dbReference>
<feature type="chain" id="PRO_5045941445" description="M23ase beta-sheet core domain-containing protein" evidence="4">
    <location>
        <begin position="18"/>
        <end position="412"/>
    </location>
</feature>
<sequence length="412" mass="46406">MNKKFLALILLSCALFGAPSTKEKISDSKKTLRSSEKMSLQLNKKLDELASDIINGDKNLKNINADIAKLKTQISVLEGNATEANKELKELTSQNKDLMQTQKEIEQNIVRIIAEDFSLDLILDDQGVSESEESIVATQILAKLNNVLRDDFKKMAKDYETTLNLIKNKSDKINKIEDSIKEYKSKQSELLSLSDKQKSTLANLRRDKEIYTKKLAKLQSQQDEIRKTLEELSIIAKREDEEAARAKEQAAAAKKAKKKDQKQDSSDSVRQVGSGYQKSAVKRYTGAKTIAPLDNYTVKQKFGNYVDPIYNIKIFNESVVLRSNTPDEKVKSVLNGKVVFAKQTPLLENVVIVENENNIHTIYAHLSHIAPNIKVGTRVQKGAIIGRIRDELTFEVTQKNYHIDPLELIGGK</sequence>
<gene>
    <name evidence="6" type="ORF">LMG8286_00230</name>
</gene>
<organism evidence="6 7">
    <name type="scientific">Campylobacter suis</name>
    <dbReference type="NCBI Taxonomy" id="2790657"/>
    <lineage>
        <taxon>Bacteria</taxon>
        <taxon>Pseudomonadati</taxon>
        <taxon>Campylobacterota</taxon>
        <taxon>Epsilonproteobacteria</taxon>
        <taxon>Campylobacterales</taxon>
        <taxon>Campylobacteraceae</taxon>
        <taxon>Campylobacter</taxon>
    </lineage>
</organism>
<name>A0ABM8Q0T4_9BACT</name>
<feature type="region of interest" description="Disordered" evidence="3">
    <location>
        <begin position="254"/>
        <end position="274"/>
    </location>
</feature>
<comment type="caution">
    <text evidence="6">The sequence shown here is derived from an EMBL/GenBank/DDBJ whole genome shotgun (WGS) entry which is preliminary data.</text>
</comment>
<dbReference type="Proteomes" id="UP000789359">
    <property type="component" value="Unassembled WGS sequence"/>
</dbReference>
<dbReference type="SUPFAM" id="SSF51261">
    <property type="entry name" value="Duplicated hybrid motif"/>
    <property type="match status" value="1"/>
</dbReference>
<feature type="signal peptide" evidence="4">
    <location>
        <begin position="1"/>
        <end position="17"/>
    </location>
</feature>
<keyword evidence="2" id="KW-0175">Coiled coil</keyword>
<proteinExistence type="predicted"/>
<dbReference type="PANTHER" id="PTHR21666:SF289">
    <property type="entry name" value="L-ALA--D-GLU ENDOPEPTIDASE"/>
    <property type="match status" value="1"/>
</dbReference>
<accession>A0ABM8Q0T4</accession>
<dbReference type="EMBL" id="CAJHOE010000001">
    <property type="protein sequence ID" value="CAD7286399.1"/>
    <property type="molecule type" value="Genomic_DNA"/>
</dbReference>
<dbReference type="CDD" id="cd12797">
    <property type="entry name" value="M23_peptidase"/>
    <property type="match status" value="1"/>
</dbReference>
<dbReference type="InterPro" id="IPR050570">
    <property type="entry name" value="Cell_wall_metabolism_enzyme"/>
</dbReference>
<dbReference type="InterPro" id="IPR011055">
    <property type="entry name" value="Dup_hybrid_motif"/>
</dbReference>
<evidence type="ECO:0000313" key="7">
    <source>
        <dbReference type="Proteomes" id="UP000789359"/>
    </source>
</evidence>
<evidence type="ECO:0000313" key="6">
    <source>
        <dbReference type="EMBL" id="CAD7286399.1"/>
    </source>
</evidence>
<evidence type="ECO:0000256" key="2">
    <source>
        <dbReference type="SAM" id="Coils"/>
    </source>
</evidence>
<protein>
    <recommendedName>
        <fullName evidence="5">M23ase beta-sheet core domain-containing protein</fullName>
    </recommendedName>
</protein>
<reference evidence="6 7" key="1">
    <citation type="submission" date="2020-11" db="EMBL/GenBank/DDBJ databases">
        <authorList>
            <person name="Peeters C."/>
        </authorList>
    </citation>
    <scope>NUCLEOTIDE SEQUENCE [LARGE SCALE GENOMIC DNA]</scope>
    <source>
        <strain evidence="6 7">LMG 8286</strain>
    </source>
</reference>
<dbReference type="InterPro" id="IPR016047">
    <property type="entry name" value="M23ase_b-sheet_dom"/>
</dbReference>